<dbReference type="Proteomes" id="UP000248852">
    <property type="component" value="Segment"/>
</dbReference>
<proteinExistence type="predicted"/>
<dbReference type="EMBL" id="MG011689">
    <property type="protein sequence ID" value="AVK74687.1"/>
    <property type="molecule type" value="Genomic_DNA"/>
</dbReference>
<name>A0A2U7U8C7_9VIRU</name>
<organism evidence="2">
    <name type="scientific">Pandoravirus quercus</name>
    <dbReference type="NCBI Taxonomy" id="2107709"/>
    <lineage>
        <taxon>Viruses</taxon>
        <taxon>Pandoravirus</taxon>
    </lineage>
</organism>
<accession>A0A2U7U8C7</accession>
<evidence type="ECO:0000313" key="2">
    <source>
        <dbReference type="EMBL" id="AVK74687.1"/>
    </source>
</evidence>
<gene>
    <name evidence="2" type="ORF">pqer_cds_265</name>
</gene>
<dbReference type="GeneID" id="36843828"/>
<dbReference type="KEGG" id="vg:36843828"/>
<feature type="region of interest" description="Disordered" evidence="1">
    <location>
        <begin position="1"/>
        <end position="21"/>
    </location>
</feature>
<dbReference type="RefSeq" id="YP_009482956.1">
    <property type="nucleotide sequence ID" value="NC_037667.1"/>
</dbReference>
<evidence type="ECO:0000256" key="1">
    <source>
        <dbReference type="SAM" id="MobiDB-lite"/>
    </source>
</evidence>
<reference evidence="2" key="1">
    <citation type="journal article" date="2018" name="Nat. Commun.">
        <title>Diversity and evolution of the emerging Pandoraviridae family.</title>
        <authorList>
            <person name="Legendre M."/>
            <person name="Fabre E."/>
            <person name="Poirot O."/>
            <person name="Jeudy S."/>
            <person name="Lartigue A."/>
            <person name="Alempic J.M."/>
            <person name="Beucher L."/>
            <person name="Philippe N."/>
            <person name="Bertaux L."/>
            <person name="Christo-Foroux E."/>
            <person name="Labadie K."/>
            <person name="Coute Y."/>
            <person name="Abergel C."/>
            <person name="Claverie J.M."/>
        </authorList>
    </citation>
    <scope>NUCLEOTIDE SEQUENCE [LARGE SCALE GENOMIC DNA]</scope>
    <source>
        <strain evidence="2">Quercus</strain>
    </source>
</reference>
<sequence length="576" mass="60374">MSTTAGSRTTRTRRGARANIGQGALAPLTSVDLGLPALPNISRPDQRGRLLGFARGGEYNNKLQILLTPDVVAALNGEMEGNIRRLETAAGTLPPEQRSYLSAGLWGPIGPQGQAEPYLPDLQQFYQDDRAQLYIPASADAAAAIGLVVPGSFRQLEALRAGVPAGQVVVKNPNNRNGYLKVGSEGWRDVITAAANGESRASREDIENFIGQGALYGLAPVFRENNIDVTLVGDYDAQGNYLGDANGNVRLALVAPSNIKTVADNKTFLRNVADWYTNFGLDPGPQQKGRAGAAAVGSAHAGRTVAPNGETDPESLNQSISTTLDENGNVIGAYGWAPEFATPASRRGLTAFGLVDPNTGIPLANPSDPSGVCPISSYGPGTTGNANANGKGVPGYRTTKRMVRHATGPPTYYCAPTSAYTTNPNRNVFQAGGPRALTDESANQALNRRGAALDEYFTAQGADQFIGAFDANAQSANYVQWLNDPQGTEGTNPLFMVPANQGSGFSFAGPALWQQDMDPAMARQFAGLNISQGYKAAYSNDVLDRLLNPGAYQAGAAPIGFGKPGGPSGVANPLYA</sequence>
<protein>
    <submittedName>
        <fullName evidence="2">Uncharacterized protein</fullName>
    </submittedName>
</protein>